<feature type="region of interest" description="Disordered" evidence="1">
    <location>
        <begin position="1"/>
        <end position="68"/>
    </location>
</feature>
<dbReference type="KEGG" id="abe:ARB_06607"/>
<dbReference type="EMBL" id="ABSU01000005">
    <property type="protein sequence ID" value="EFE34841.1"/>
    <property type="molecule type" value="Genomic_DNA"/>
</dbReference>
<dbReference type="GeneID" id="9521208"/>
<evidence type="ECO:0000313" key="3">
    <source>
        <dbReference type="Proteomes" id="UP000008866"/>
    </source>
</evidence>
<dbReference type="AlphaFoldDB" id="D4AQU7"/>
<sequence>MTSRQYQYTNIKATSNAKKKEKRRKHGGSLQDEKEKTWLKKKQKISSSIQETQRRWPPLLIPDSQQGRTSGMWNVACAALEKQKEGRKKEARAGIRTNGKKKVRS</sequence>
<feature type="region of interest" description="Disordered" evidence="1">
    <location>
        <begin position="82"/>
        <end position="105"/>
    </location>
</feature>
<dbReference type="HOGENOM" id="CLU_2235947_0_0_1"/>
<proteinExistence type="predicted"/>
<evidence type="ECO:0000313" key="2">
    <source>
        <dbReference type="EMBL" id="EFE34841.1"/>
    </source>
</evidence>
<feature type="compositionally biased region" description="Basic and acidic residues" evidence="1">
    <location>
        <begin position="82"/>
        <end position="93"/>
    </location>
</feature>
<keyword evidence="3" id="KW-1185">Reference proteome</keyword>
<comment type="caution">
    <text evidence="2">The sequence shown here is derived from an EMBL/GenBank/DDBJ whole genome shotgun (WGS) entry which is preliminary data.</text>
</comment>
<dbReference type="RefSeq" id="XP_003015481.1">
    <property type="nucleotide sequence ID" value="XM_003015435.1"/>
</dbReference>
<name>D4AQU7_ARTBC</name>
<evidence type="ECO:0000256" key="1">
    <source>
        <dbReference type="SAM" id="MobiDB-lite"/>
    </source>
</evidence>
<organism evidence="2 3">
    <name type="scientific">Arthroderma benhamiae (strain ATCC MYA-4681 / CBS 112371)</name>
    <name type="common">Trichophyton mentagrophytes</name>
    <dbReference type="NCBI Taxonomy" id="663331"/>
    <lineage>
        <taxon>Eukaryota</taxon>
        <taxon>Fungi</taxon>
        <taxon>Dikarya</taxon>
        <taxon>Ascomycota</taxon>
        <taxon>Pezizomycotina</taxon>
        <taxon>Eurotiomycetes</taxon>
        <taxon>Eurotiomycetidae</taxon>
        <taxon>Onygenales</taxon>
        <taxon>Arthrodermataceae</taxon>
        <taxon>Trichophyton</taxon>
    </lineage>
</organism>
<reference evidence="3" key="1">
    <citation type="journal article" date="2011" name="Genome Biol.">
        <title>Comparative and functional genomics provide insights into the pathogenicity of dermatophytic fungi.</title>
        <authorList>
            <person name="Burmester A."/>
            <person name="Shelest E."/>
            <person name="Gloeckner G."/>
            <person name="Heddergott C."/>
            <person name="Schindler S."/>
            <person name="Staib P."/>
            <person name="Heidel A."/>
            <person name="Felder M."/>
            <person name="Petzold A."/>
            <person name="Szafranski K."/>
            <person name="Feuermann M."/>
            <person name="Pedruzzi I."/>
            <person name="Priebe S."/>
            <person name="Groth M."/>
            <person name="Winkler R."/>
            <person name="Li W."/>
            <person name="Kniemeyer O."/>
            <person name="Schroeckh V."/>
            <person name="Hertweck C."/>
            <person name="Hube B."/>
            <person name="White T.C."/>
            <person name="Platzer M."/>
            <person name="Guthke R."/>
            <person name="Heitman J."/>
            <person name="Woestemeyer J."/>
            <person name="Zipfel P.F."/>
            <person name="Monod M."/>
            <person name="Brakhage A.A."/>
        </authorList>
    </citation>
    <scope>NUCLEOTIDE SEQUENCE [LARGE SCALE GENOMIC DNA]</scope>
    <source>
        <strain evidence="3">ATCC MYA-4681 / CBS 112371</strain>
    </source>
</reference>
<accession>D4AQU7</accession>
<dbReference type="Proteomes" id="UP000008866">
    <property type="component" value="Unassembled WGS sequence"/>
</dbReference>
<feature type="compositionally biased region" description="Polar residues" evidence="1">
    <location>
        <begin position="1"/>
        <end position="16"/>
    </location>
</feature>
<feature type="compositionally biased region" description="Basic residues" evidence="1">
    <location>
        <begin position="17"/>
        <end position="27"/>
    </location>
</feature>
<gene>
    <name evidence="2" type="ORF">ARB_06607</name>
</gene>
<protein>
    <submittedName>
        <fullName evidence="2">Uncharacterized protein</fullName>
    </submittedName>
</protein>